<proteinExistence type="predicted"/>
<dbReference type="Pfam" id="PF00563">
    <property type="entry name" value="EAL"/>
    <property type="match status" value="1"/>
</dbReference>
<evidence type="ECO:0000256" key="6">
    <source>
        <dbReference type="SAM" id="Phobius"/>
    </source>
</evidence>
<comment type="subcellular location">
    <subcellularLocation>
        <location evidence="1">Cell membrane</location>
        <topology evidence="1">Multi-pass membrane protein</topology>
    </subcellularLocation>
</comment>
<comment type="caution">
    <text evidence="9">The sequence shown here is derived from an EMBL/GenBank/DDBJ whole genome shotgun (WGS) entry which is preliminary data.</text>
</comment>
<name>A0A3S0V5E4_9VIBR</name>
<dbReference type="Gene3D" id="3.30.70.270">
    <property type="match status" value="1"/>
</dbReference>
<dbReference type="InterPro" id="IPR004010">
    <property type="entry name" value="Double_Cache_2"/>
</dbReference>
<dbReference type="SUPFAM" id="SSF141868">
    <property type="entry name" value="EAL domain-like"/>
    <property type="match status" value="1"/>
</dbReference>
<dbReference type="InterPro" id="IPR043128">
    <property type="entry name" value="Rev_trsase/Diguanyl_cyclase"/>
</dbReference>
<dbReference type="NCBIfam" id="TIGR00254">
    <property type="entry name" value="GGDEF"/>
    <property type="match status" value="1"/>
</dbReference>
<dbReference type="SUPFAM" id="SSF55073">
    <property type="entry name" value="Nucleotide cyclase"/>
    <property type="match status" value="1"/>
</dbReference>
<evidence type="ECO:0000259" key="7">
    <source>
        <dbReference type="PROSITE" id="PS50883"/>
    </source>
</evidence>
<dbReference type="InterPro" id="IPR029787">
    <property type="entry name" value="Nucleotide_cyclase"/>
</dbReference>
<sequence>MATLNDKKLVFLIRFAPSMIVALFATLTTIAVITDSREKARLSSEALYSNISDHQKQVIAARVEQIFTQANIQQSKSEDNLKQQASERVAEAHRIATNIYANNQSKSEREITKMISDALRPIRFFNGRGYFFIYEFDGMNVMHPLKPHIEGTSAWEVVDKHGTLILQEHIKRIEQQGGEAFYSWWYQKPGYPLEQEFEKVGYGKKFEPYNWLIGTGEYTSNVEEDVKATVLEWVTNTQAGKRDNVFILDESGTFLYHDQPELIGMRVGQITPMLADDEVKYDNISAQGNFVTFDLPKSSLLIPNYQGVAYMRAFDSWKWVIGSTFSVDEINSYIHDQKQELDLQNRQHLSYLILLSILSIMVMTGLSYLASQFIVKRFDKFQQKIARDFTRLEQRKNQMQHMALHDPLTGLSNRTRLSDSITEGIEQSKNNGKSLAVAFLDLDDFKKVNDLYGHATGDELLKSLSRRFEAILGKHDSVARFGGDEFVFCLPLLSNLHEATQKINDIKAALDAPFLIEGRPMTLGSSLGVSLYPKDSCDPEILITNADIMLYRAKQQDKGSALFFNQEINHQIKNEYRIDQLLRGALQREEMSVVYQPQISAQSQQIEGVEALVRWSNEELGFVGPDVFIPLAEENGLIGNIGRFVLKKACKDVYQISPNGPNALKLSVNVSPKELLADDVVDTILETVMDVGIDAKRITLEVTESIFVDDMQRVIPILERLQALGFCISLDDFGTGYSSLSHLNNLTINELKIDRSFITNMVNNAQSNALVKAILAISQSYQLQVVAEGVETKEQYLTLKSYGCQSIQGYYFAKPMTPKALSEWMKRSEPVEA</sequence>
<dbReference type="PROSITE" id="PS50883">
    <property type="entry name" value="EAL"/>
    <property type="match status" value="1"/>
</dbReference>
<dbReference type="OrthoDB" id="1316910at2"/>
<dbReference type="Gene3D" id="3.20.20.450">
    <property type="entry name" value="EAL domain"/>
    <property type="match status" value="1"/>
</dbReference>
<dbReference type="Pfam" id="PF08269">
    <property type="entry name" value="dCache_2"/>
    <property type="match status" value="1"/>
</dbReference>
<keyword evidence="10" id="KW-1185">Reference proteome</keyword>
<keyword evidence="5 6" id="KW-0472">Membrane</keyword>
<feature type="domain" description="GGDEF" evidence="8">
    <location>
        <begin position="433"/>
        <end position="566"/>
    </location>
</feature>
<evidence type="ECO:0000256" key="3">
    <source>
        <dbReference type="ARBA" id="ARBA00022692"/>
    </source>
</evidence>
<feature type="transmembrane region" description="Helical" evidence="6">
    <location>
        <begin position="12"/>
        <end position="33"/>
    </location>
</feature>
<keyword evidence="2" id="KW-1003">Cell membrane</keyword>
<evidence type="ECO:0000313" key="9">
    <source>
        <dbReference type="EMBL" id="RTZ18370.1"/>
    </source>
</evidence>
<dbReference type="InterPro" id="IPR052155">
    <property type="entry name" value="Biofilm_reg_signaling"/>
</dbReference>
<dbReference type="PANTHER" id="PTHR44757:SF2">
    <property type="entry name" value="BIOFILM ARCHITECTURE MAINTENANCE PROTEIN MBAA"/>
    <property type="match status" value="1"/>
</dbReference>
<reference evidence="9 10" key="1">
    <citation type="submission" date="2018-12" db="EMBL/GenBank/DDBJ databases">
        <title>Vibrio sp. isolated from China Sea.</title>
        <authorList>
            <person name="Li Y."/>
        </authorList>
    </citation>
    <scope>NUCLEOTIDE SEQUENCE [LARGE SCALE GENOMIC DNA]</scope>
    <source>
        <strain evidence="9 10">BEI207</strain>
    </source>
</reference>
<evidence type="ECO:0000313" key="10">
    <source>
        <dbReference type="Proteomes" id="UP000268973"/>
    </source>
</evidence>
<dbReference type="InterPro" id="IPR033480">
    <property type="entry name" value="sCache_2"/>
</dbReference>
<gene>
    <name evidence="9" type="ORF">EJ063_04810</name>
</gene>
<dbReference type="PROSITE" id="PS50887">
    <property type="entry name" value="GGDEF"/>
    <property type="match status" value="1"/>
</dbReference>
<dbReference type="CDD" id="cd01948">
    <property type="entry name" value="EAL"/>
    <property type="match status" value="1"/>
</dbReference>
<dbReference type="SMART" id="SM00052">
    <property type="entry name" value="EAL"/>
    <property type="match status" value="1"/>
</dbReference>
<evidence type="ECO:0000256" key="5">
    <source>
        <dbReference type="ARBA" id="ARBA00023136"/>
    </source>
</evidence>
<evidence type="ECO:0000256" key="2">
    <source>
        <dbReference type="ARBA" id="ARBA00022475"/>
    </source>
</evidence>
<feature type="domain" description="EAL" evidence="7">
    <location>
        <begin position="575"/>
        <end position="829"/>
    </location>
</feature>
<dbReference type="InterPro" id="IPR001633">
    <property type="entry name" value="EAL_dom"/>
</dbReference>
<accession>A0A3S0V5E4</accession>
<dbReference type="GO" id="GO:0005886">
    <property type="term" value="C:plasma membrane"/>
    <property type="evidence" value="ECO:0007669"/>
    <property type="project" value="UniProtKB-SubCell"/>
</dbReference>
<evidence type="ECO:0000256" key="4">
    <source>
        <dbReference type="ARBA" id="ARBA00022989"/>
    </source>
</evidence>
<dbReference type="Gene3D" id="3.30.450.20">
    <property type="entry name" value="PAS domain"/>
    <property type="match status" value="2"/>
</dbReference>
<dbReference type="EMBL" id="RXZH01000001">
    <property type="protein sequence ID" value="RTZ18370.1"/>
    <property type="molecule type" value="Genomic_DNA"/>
</dbReference>
<dbReference type="InterPro" id="IPR035919">
    <property type="entry name" value="EAL_sf"/>
</dbReference>
<dbReference type="Proteomes" id="UP000268973">
    <property type="component" value="Unassembled WGS sequence"/>
</dbReference>
<evidence type="ECO:0000259" key="8">
    <source>
        <dbReference type="PROSITE" id="PS50887"/>
    </source>
</evidence>
<dbReference type="PANTHER" id="PTHR44757">
    <property type="entry name" value="DIGUANYLATE CYCLASE DGCP"/>
    <property type="match status" value="1"/>
</dbReference>
<dbReference type="InterPro" id="IPR000160">
    <property type="entry name" value="GGDEF_dom"/>
</dbReference>
<organism evidence="9 10">
    <name type="scientific">Vibrio aquaticus</name>
    <dbReference type="NCBI Taxonomy" id="2496559"/>
    <lineage>
        <taxon>Bacteria</taxon>
        <taxon>Pseudomonadati</taxon>
        <taxon>Pseudomonadota</taxon>
        <taxon>Gammaproteobacteria</taxon>
        <taxon>Vibrionales</taxon>
        <taxon>Vibrionaceae</taxon>
        <taxon>Vibrio</taxon>
    </lineage>
</organism>
<dbReference type="CDD" id="cd01949">
    <property type="entry name" value="GGDEF"/>
    <property type="match status" value="1"/>
</dbReference>
<evidence type="ECO:0000256" key="1">
    <source>
        <dbReference type="ARBA" id="ARBA00004651"/>
    </source>
</evidence>
<protein>
    <submittedName>
        <fullName evidence="9">EAL domain-containing protein</fullName>
    </submittedName>
</protein>
<dbReference type="SMART" id="SM01049">
    <property type="entry name" value="Cache_2"/>
    <property type="match status" value="1"/>
</dbReference>
<feature type="transmembrane region" description="Helical" evidence="6">
    <location>
        <begin position="349"/>
        <end position="370"/>
    </location>
</feature>
<keyword evidence="4 6" id="KW-1133">Transmembrane helix</keyword>
<dbReference type="Pfam" id="PF00990">
    <property type="entry name" value="GGDEF"/>
    <property type="match status" value="1"/>
</dbReference>
<dbReference type="AlphaFoldDB" id="A0A3S0V5E4"/>
<dbReference type="SMART" id="SM00267">
    <property type="entry name" value="GGDEF"/>
    <property type="match status" value="1"/>
</dbReference>
<keyword evidence="3 6" id="KW-0812">Transmembrane</keyword>